<reference evidence="2 3" key="1">
    <citation type="submission" date="2019-03" db="EMBL/GenBank/DDBJ databases">
        <title>Genomic Encyclopedia of Type Strains, Phase IV (KMG-V): Genome sequencing to study the core and pangenomes of soil and plant-associated prokaryotes.</title>
        <authorList>
            <person name="Whitman W."/>
        </authorList>
    </citation>
    <scope>NUCLEOTIDE SEQUENCE [LARGE SCALE GENOMIC DNA]</scope>
    <source>
        <strain evidence="2 3">FB403</strain>
    </source>
</reference>
<feature type="domain" description="GP-PDE" evidence="1">
    <location>
        <begin position="21"/>
        <end position="290"/>
    </location>
</feature>
<dbReference type="PROSITE" id="PS51704">
    <property type="entry name" value="GP_PDE"/>
    <property type="match status" value="1"/>
</dbReference>
<evidence type="ECO:0000313" key="2">
    <source>
        <dbReference type="EMBL" id="TCU16882.1"/>
    </source>
</evidence>
<dbReference type="GO" id="GO:0006629">
    <property type="term" value="P:lipid metabolic process"/>
    <property type="evidence" value="ECO:0007669"/>
    <property type="project" value="InterPro"/>
</dbReference>
<dbReference type="SUPFAM" id="SSF51695">
    <property type="entry name" value="PLC-like phosphodiesterases"/>
    <property type="match status" value="1"/>
</dbReference>
<dbReference type="GO" id="GO:0008081">
    <property type="term" value="F:phosphoric diester hydrolase activity"/>
    <property type="evidence" value="ECO:0007669"/>
    <property type="project" value="InterPro"/>
</dbReference>
<evidence type="ECO:0000313" key="3">
    <source>
        <dbReference type="Proteomes" id="UP000295021"/>
    </source>
</evidence>
<dbReference type="AlphaFoldDB" id="A0AAX2QF28"/>
<organism evidence="2 3">
    <name type="scientific">Rhizobium laguerreae</name>
    <dbReference type="NCBI Taxonomy" id="1076926"/>
    <lineage>
        <taxon>Bacteria</taxon>
        <taxon>Pseudomonadati</taxon>
        <taxon>Pseudomonadota</taxon>
        <taxon>Alphaproteobacteria</taxon>
        <taxon>Hyphomicrobiales</taxon>
        <taxon>Rhizobiaceae</taxon>
        <taxon>Rhizobium/Agrobacterium group</taxon>
        <taxon>Rhizobium</taxon>
    </lineage>
</organism>
<evidence type="ECO:0000259" key="1">
    <source>
        <dbReference type="PROSITE" id="PS51704"/>
    </source>
</evidence>
<dbReference type="Gene3D" id="3.20.20.190">
    <property type="entry name" value="Phosphatidylinositol (PI) phosphodiesterase"/>
    <property type="match status" value="1"/>
</dbReference>
<gene>
    <name evidence="2" type="ORF">EV131_11662</name>
</gene>
<comment type="caution">
    <text evidence="2">The sequence shown here is derived from an EMBL/GenBank/DDBJ whole genome shotgun (WGS) entry which is preliminary data.</text>
</comment>
<accession>A0AAX2QF28</accession>
<dbReference type="Pfam" id="PF03009">
    <property type="entry name" value="GDPD"/>
    <property type="match status" value="1"/>
</dbReference>
<dbReference type="InterPro" id="IPR017946">
    <property type="entry name" value="PLC-like_Pdiesterase_TIM-brl"/>
</dbReference>
<proteinExistence type="predicted"/>
<protein>
    <submittedName>
        <fullName evidence="2">Glycerophosphoryl diester phosphodiesterase</fullName>
    </submittedName>
</protein>
<dbReference type="Proteomes" id="UP000295021">
    <property type="component" value="Unassembled WGS sequence"/>
</dbReference>
<name>A0AAX2QF28_9HYPH</name>
<sequence length="296" mass="33098">MWHRGDLVQMTRLLDAQGLEISHEGHRTRLKWHRLRKRFSDPLFSAEVMAEGFAAGASMELDLRVRADGGFVVLHDKELEGETTGHGPVAEKSVSDLSDIRMQEGDRPLILSEDLAAMMQSAHPAALLQFDMKDDYEAIGARGVAHLTTHFRDITASVIVSGDSLDLIVAVKEKLPHLLRGIDPTDKLYDIRMAKGWKAVETELRADLSGPTEPDTIYLHWPLILDAANAGLDMIALCQDEGKRVDAWTFTLKDPEAGFSEEEWQSFSTLMALKPDQITTDEAPATERAWRRRMAV</sequence>
<dbReference type="InterPro" id="IPR030395">
    <property type="entry name" value="GP_PDE_dom"/>
</dbReference>
<dbReference type="EMBL" id="SMBI01000016">
    <property type="protein sequence ID" value="TCU16882.1"/>
    <property type="molecule type" value="Genomic_DNA"/>
</dbReference>